<comment type="caution">
    <text evidence="1">The sequence shown here is derived from an EMBL/GenBank/DDBJ whole genome shotgun (WGS) entry which is preliminary data.</text>
</comment>
<dbReference type="EMBL" id="MAIC01000016">
    <property type="protein sequence ID" value="OPB73737.1"/>
    <property type="molecule type" value="Genomic_DNA"/>
</dbReference>
<reference evidence="1 4" key="1">
    <citation type="submission" date="2016-06" db="EMBL/GenBank/DDBJ databases">
        <authorList>
            <person name="Nicholson A.C."/>
        </authorList>
    </citation>
    <scope>NUCLEOTIDE SEQUENCE [LARGE SCALE GENOMIC DNA]</scope>
    <source>
        <strain evidence="1 4">G4123</strain>
    </source>
</reference>
<protein>
    <submittedName>
        <fullName evidence="1">Uncharacterized protein</fullName>
    </submittedName>
</protein>
<dbReference type="Proteomes" id="UP000190816">
    <property type="component" value="Unassembled WGS sequence"/>
</dbReference>
<evidence type="ECO:0000313" key="4">
    <source>
        <dbReference type="Proteomes" id="UP000190816"/>
    </source>
</evidence>
<evidence type="ECO:0000313" key="2">
    <source>
        <dbReference type="EMBL" id="OPB88764.1"/>
    </source>
</evidence>
<name>A0AAJ3TNY8_9FLAO</name>
<evidence type="ECO:0000313" key="1">
    <source>
        <dbReference type="EMBL" id="OPB73737.1"/>
    </source>
</evidence>
<dbReference type="Proteomes" id="UP000190016">
    <property type="component" value="Unassembled WGS sequence"/>
</dbReference>
<dbReference type="KEGG" id="ego:BBD34_04300"/>
<dbReference type="AlphaFoldDB" id="A0AAJ3TNY8"/>
<dbReference type="EMBL" id="MBDS01000014">
    <property type="protein sequence ID" value="OPB88764.1"/>
    <property type="molecule type" value="Genomic_DNA"/>
</dbReference>
<organism evidence="1 4">
    <name type="scientific">Elizabethkingia ursingii</name>
    <dbReference type="NCBI Taxonomy" id="1756150"/>
    <lineage>
        <taxon>Bacteria</taxon>
        <taxon>Pseudomonadati</taxon>
        <taxon>Bacteroidota</taxon>
        <taxon>Flavobacteriia</taxon>
        <taxon>Flavobacteriales</taxon>
        <taxon>Weeksellaceae</taxon>
        <taxon>Elizabethkingia</taxon>
    </lineage>
</organism>
<accession>A0AAJ3TNY8</accession>
<evidence type="ECO:0000313" key="3">
    <source>
        <dbReference type="Proteomes" id="UP000190016"/>
    </source>
</evidence>
<proteinExistence type="predicted"/>
<reference evidence="2 3" key="2">
    <citation type="submission" date="2016-07" db="EMBL/GenBank/DDBJ databases">
        <title>Revisiting the Taxonomy of the Elizabethkingia Genus based on Whole-Genome Sequencing, Optical Mapping, and MALDI-TOF.</title>
        <authorList>
            <person name="Nicholson A.C."/>
        </authorList>
    </citation>
    <scope>NUCLEOTIDE SEQUENCE [LARGE SCALE GENOMIC DNA]</scope>
    <source>
        <strain evidence="2 3">C1558</strain>
    </source>
</reference>
<keyword evidence="3" id="KW-1185">Reference proteome</keyword>
<sequence>MTGCVSSQDKENEANRYGSELLMPEKFIKHSLTSLKLSDLGSFKNYWLTSMASILRRAHDLKSINEKRYKFLLIEMSRLGYRKNEPGYVFIDEPRNLFKAYNLLKDGLGYSSSDFINFFALPEDVLDDVFYFRKRNVKLKLV</sequence>
<gene>
    <name evidence="1" type="ORF">BAY32_11925</name>
    <name evidence="2" type="ORF">BB021_05140</name>
</gene>